<keyword evidence="7 10" id="KW-0653">Protein transport</keyword>
<dbReference type="KEGG" id="tpx:Turpa_0219"/>
<evidence type="ECO:0000256" key="4">
    <source>
        <dbReference type="ARBA" id="ARBA00022475"/>
    </source>
</evidence>
<protein>
    <submittedName>
        <fullName evidence="12">Biopolymer transport protein ExbD/TolR</fullName>
    </submittedName>
</protein>
<reference evidence="12 13" key="1">
    <citation type="submission" date="2012-06" db="EMBL/GenBank/DDBJ databases">
        <title>The complete chromosome of genome of Turneriella parva DSM 21527.</title>
        <authorList>
            <consortium name="US DOE Joint Genome Institute (JGI-PGF)"/>
            <person name="Lucas S."/>
            <person name="Han J."/>
            <person name="Lapidus A."/>
            <person name="Bruce D."/>
            <person name="Goodwin L."/>
            <person name="Pitluck S."/>
            <person name="Peters L."/>
            <person name="Kyrpides N."/>
            <person name="Mavromatis K."/>
            <person name="Ivanova N."/>
            <person name="Mikhailova N."/>
            <person name="Chertkov O."/>
            <person name="Detter J.C."/>
            <person name="Tapia R."/>
            <person name="Han C."/>
            <person name="Land M."/>
            <person name="Hauser L."/>
            <person name="Markowitz V."/>
            <person name="Cheng J.-F."/>
            <person name="Hugenholtz P."/>
            <person name="Woyke T."/>
            <person name="Wu D."/>
            <person name="Gronow S."/>
            <person name="Wellnitz S."/>
            <person name="Brambilla E."/>
            <person name="Klenk H.-P."/>
            <person name="Eisen J.A."/>
        </authorList>
    </citation>
    <scope>NUCLEOTIDE SEQUENCE [LARGE SCALE GENOMIC DNA]</scope>
    <source>
        <strain evidence="13">ATCC BAA-1111 / DSM 21527 / NCTC 11395 / H</strain>
    </source>
</reference>
<dbReference type="RefSeq" id="WP_014801400.1">
    <property type="nucleotide sequence ID" value="NC_018020.1"/>
</dbReference>
<keyword evidence="9 11" id="KW-0472">Membrane</keyword>
<sequence>MAAKVGNDSGDEVIGDINVVPLVDIMLVLVIILMVTAEFTKYRTVPIQLPKVNAVAMKREPHKVAITIKPNGKVFIGDKEVKDLAELGPRLTSAKKAQPDVAVILRMEKDTKYSDMLKVLDDVKLSGISKVGLAVDSAKKGK</sequence>
<name>I4B0S2_TURPD</name>
<organism evidence="12 13">
    <name type="scientific">Turneriella parva (strain ATCC BAA-1111 / DSM 21527 / NCTC 11395 / H)</name>
    <name type="common">Leptospira parva</name>
    <dbReference type="NCBI Taxonomy" id="869212"/>
    <lineage>
        <taxon>Bacteria</taxon>
        <taxon>Pseudomonadati</taxon>
        <taxon>Spirochaetota</taxon>
        <taxon>Spirochaetia</taxon>
        <taxon>Leptospirales</taxon>
        <taxon>Leptospiraceae</taxon>
        <taxon>Turneriella</taxon>
    </lineage>
</organism>
<dbReference type="STRING" id="869212.Turpa_0219"/>
<evidence type="ECO:0000256" key="11">
    <source>
        <dbReference type="SAM" id="Phobius"/>
    </source>
</evidence>
<dbReference type="PANTHER" id="PTHR30558:SF12">
    <property type="entry name" value="BIOPOLYMER TRANSPORT PROTEIN EXBD"/>
    <property type="match status" value="1"/>
</dbReference>
<dbReference type="HOGENOM" id="CLU_085305_1_2_12"/>
<evidence type="ECO:0000256" key="5">
    <source>
        <dbReference type="ARBA" id="ARBA00022519"/>
    </source>
</evidence>
<evidence type="ECO:0000313" key="12">
    <source>
        <dbReference type="EMBL" id="AFM10879.1"/>
    </source>
</evidence>
<evidence type="ECO:0000256" key="2">
    <source>
        <dbReference type="ARBA" id="ARBA00005811"/>
    </source>
</evidence>
<dbReference type="OrthoDB" id="14324at2"/>
<evidence type="ECO:0000256" key="3">
    <source>
        <dbReference type="ARBA" id="ARBA00022448"/>
    </source>
</evidence>
<evidence type="ECO:0000256" key="9">
    <source>
        <dbReference type="ARBA" id="ARBA00023136"/>
    </source>
</evidence>
<evidence type="ECO:0000256" key="6">
    <source>
        <dbReference type="ARBA" id="ARBA00022692"/>
    </source>
</evidence>
<evidence type="ECO:0000313" key="13">
    <source>
        <dbReference type="Proteomes" id="UP000006048"/>
    </source>
</evidence>
<dbReference type="GO" id="GO:0022857">
    <property type="term" value="F:transmembrane transporter activity"/>
    <property type="evidence" value="ECO:0007669"/>
    <property type="project" value="InterPro"/>
</dbReference>
<keyword evidence="6 10" id="KW-0812">Transmembrane</keyword>
<evidence type="ECO:0000256" key="7">
    <source>
        <dbReference type="ARBA" id="ARBA00022927"/>
    </source>
</evidence>
<dbReference type="GO" id="GO:0015031">
    <property type="term" value="P:protein transport"/>
    <property type="evidence" value="ECO:0007669"/>
    <property type="project" value="UniProtKB-KW"/>
</dbReference>
<keyword evidence="13" id="KW-1185">Reference proteome</keyword>
<comment type="similarity">
    <text evidence="2 10">Belongs to the ExbD/TolR family.</text>
</comment>
<dbReference type="PANTHER" id="PTHR30558">
    <property type="entry name" value="EXBD MEMBRANE COMPONENT OF PMF-DRIVEN MACROMOLECULE IMPORT SYSTEM"/>
    <property type="match status" value="1"/>
</dbReference>
<dbReference type="Gene3D" id="3.30.420.270">
    <property type="match status" value="1"/>
</dbReference>
<evidence type="ECO:0000256" key="8">
    <source>
        <dbReference type="ARBA" id="ARBA00022989"/>
    </source>
</evidence>
<dbReference type="EMBL" id="CP002959">
    <property type="protein sequence ID" value="AFM10879.1"/>
    <property type="molecule type" value="Genomic_DNA"/>
</dbReference>
<proteinExistence type="inferred from homology"/>
<keyword evidence="5" id="KW-0997">Cell inner membrane</keyword>
<keyword evidence="3 10" id="KW-0813">Transport</keyword>
<evidence type="ECO:0000256" key="1">
    <source>
        <dbReference type="ARBA" id="ARBA00004249"/>
    </source>
</evidence>
<feature type="transmembrane region" description="Helical" evidence="11">
    <location>
        <begin position="20"/>
        <end position="39"/>
    </location>
</feature>
<comment type="subcellular location">
    <subcellularLocation>
        <location evidence="1">Cell inner membrane</location>
        <topology evidence="1">Single-pass type II membrane protein</topology>
    </subcellularLocation>
    <subcellularLocation>
        <location evidence="10">Cell membrane</location>
        <topology evidence="10">Single-pass type II membrane protein</topology>
    </subcellularLocation>
</comment>
<keyword evidence="8 11" id="KW-1133">Transmembrane helix</keyword>
<dbReference type="AlphaFoldDB" id="I4B0S2"/>
<dbReference type="InterPro" id="IPR003400">
    <property type="entry name" value="ExbD"/>
</dbReference>
<gene>
    <name evidence="12" type="ordered locus">Turpa_0219</name>
</gene>
<dbReference type="GO" id="GO:0005886">
    <property type="term" value="C:plasma membrane"/>
    <property type="evidence" value="ECO:0007669"/>
    <property type="project" value="UniProtKB-SubCell"/>
</dbReference>
<evidence type="ECO:0000256" key="10">
    <source>
        <dbReference type="RuleBase" id="RU003879"/>
    </source>
</evidence>
<dbReference type="Pfam" id="PF02472">
    <property type="entry name" value="ExbD"/>
    <property type="match status" value="1"/>
</dbReference>
<keyword evidence="4" id="KW-1003">Cell membrane</keyword>
<dbReference type="Proteomes" id="UP000006048">
    <property type="component" value="Chromosome"/>
</dbReference>
<accession>I4B0S2</accession>